<keyword evidence="4" id="KW-0067">ATP-binding</keyword>
<dbReference type="SUPFAM" id="SSF52540">
    <property type="entry name" value="P-loop containing nucleoside triphosphate hydrolases"/>
    <property type="match status" value="1"/>
</dbReference>
<dbReference type="Gene3D" id="1.10.8.60">
    <property type="match status" value="1"/>
</dbReference>
<dbReference type="Pfam" id="PF14532">
    <property type="entry name" value="Sigma54_activ_2"/>
    <property type="match status" value="1"/>
</dbReference>
<dbReference type="InterPro" id="IPR009057">
    <property type="entry name" value="Homeodomain-like_sf"/>
</dbReference>
<dbReference type="Gene3D" id="1.10.10.60">
    <property type="entry name" value="Homeodomain-like"/>
    <property type="match status" value="1"/>
</dbReference>
<evidence type="ECO:0000256" key="1">
    <source>
        <dbReference type="ARBA" id="ARBA00014319"/>
    </source>
</evidence>
<evidence type="ECO:0000256" key="3">
    <source>
        <dbReference type="ARBA" id="ARBA00022741"/>
    </source>
</evidence>
<sequence length="424" mass="49065">MNHEYDSILVADDDYDIRELISGILESAGYKVLKCATSTEALDIVRSGIVKLALLDIWMESDEEDGIIALKRIKKMVPLVPVIMISGHASPEISALAMKFGAYDFLEKPFRRERLLLAVKRAIESLELARTNMLLRKREAENSFIGNTKEIIKIKKLIDRHANSSGRFMITGAIGTGKTLISQLIHMLSDCEHHKLYHLRILNHSESDADKMLYETLQKANGGTLIIEEIDKISLECQKKILDFINTQYLSENENKEEINIKLIGNSRSTEAECKNNMLPDLYARLSTFSIHIPSLSARKSDIFLLIQYFWQYFNEQYNANFDFSQYEKLLSEMQNRSWLGNIRELRHKIEEIIIALSSSSTLKMPEDVFLSTILKQNYREAKKNFEKLYFQHHINMYPNNLSKVVELTKIDRVTLYRKLKELT</sequence>
<feature type="modified residue" description="4-aspartylphosphate" evidence="5">
    <location>
        <position position="56"/>
    </location>
</feature>
<keyword evidence="9" id="KW-1185">Reference proteome</keyword>
<accession>A0ABZ0UP78</accession>
<dbReference type="Pfam" id="PF25601">
    <property type="entry name" value="AAA_lid_14"/>
    <property type="match status" value="1"/>
</dbReference>
<dbReference type="InterPro" id="IPR002078">
    <property type="entry name" value="Sigma_54_int"/>
</dbReference>
<dbReference type="PANTHER" id="PTHR32071:SF17">
    <property type="entry name" value="TRANSCRIPTIONAL REGULATOR (NTRC FAMILY)"/>
    <property type="match status" value="1"/>
</dbReference>
<evidence type="ECO:0000313" key="9">
    <source>
        <dbReference type="Proteomes" id="UP001325140"/>
    </source>
</evidence>
<proteinExistence type="predicted"/>
<evidence type="ECO:0000259" key="7">
    <source>
        <dbReference type="PROSITE" id="PS50110"/>
    </source>
</evidence>
<dbReference type="PROSITE" id="PS50110">
    <property type="entry name" value="RESPONSE_REGULATORY"/>
    <property type="match status" value="1"/>
</dbReference>
<evidence type="ECO:0000256" key="4">
    <source>
        <dbReference type="ARBA" id="ARBA00022840"/>
    </source>
</evidence>
<dbReference type="SUPFAM" id="SSF46689">
    <property type="entry name" value="Homeodomain-like"/>
    <property type="match status" value="1"/>
</dbReference>
<dbReference type="InterPro" id="IPR027417">
    <property type="entry name" value="P-loop_NTPase"/>
</dbReference>
<dbReference type="PROSITE" id="PS50045">
    <property type="entry name" value="SIGMA54_INTERACT_4"/>
    <property type="match status" value="1"/>
</dbReference>
<dbReference type="SUPFAM" id="SSF52172">
    <property type="entry name" value="CheY-like"/>
    <property type="match status" value="1"/>
</dbReference>
<dbReference type="SMART" id="SM00448">
    <property type="entry name" value="REC"/>
    <property type="match status" value="1"/>
</dbReference>
<name>A0ABZ0UP78_9RICK</name>
<protein>
    <recommendedName>
        <fullName evidence="1">Putative response regulator NtrX-like</fullName>
    </recommendedName>
</protein>
<gene>
    <name evidence="8" type="ORF">Fokcrypt_00453</name>
</gene>
<dbReference type="InterPro" id="IPR011006">
    <property type="entry name" value="CheY-like_superfamily"/>
</dbReference>
<evidence type="ECO:0000256" key="2">
    <source>
        <dbReference type="ARBA" id="ARBA00022553"/>
    </source>
</evidence>
<dbReference type="InterPro" id="IPR058031">
    <property type="entry name" value="AAA_lid_NorR"/>
</dbReference>
<keyword evidence="3" id="KW-0547">Nucleotide-binding</keyword>
<evidence type="ECO:0000313" key="8">
    <source>
        <dbReference type="EMBL" id="WPX97929.1"/>
    </source>
</evidence>
<dbReference type="Gene3D" id="3.40.50.300">
    <property type="entry name" value="P-loop containing nucleotide triphosphate hydrolases"/>
    <property type="match status" value="1"/>
</dbReference>
<dbReference type="EMBL" id="CP110343">
    <property type="protein sequence ID" value="WPX97929.1"/>
    <property type="molecule type" value="Genomic_DNA"/>
</dbReference>
<evidence type="ECO:0000259" key="6">
    <source>
        <dbReference type="PROSITE" id="PS50045"/>
    </source>
</evidence>
<reference evidence="8" key="1">
    <citation type="submission" date="2022-10" db="EMBL/GenBank/DDBJ databases">
        <title>Host association and intracellularity evolved multiple times independently in the Rickettsiales.</title>
        <authorList>
            <person name="Castelli M."/>
            <person name="Nardi T."/>
            <person name="Gammuto L."/>
            <person name="Bellinzona G."/>
            <person name="Sabaneyeva E."/>
            <person name="Potekhin A."/>
            <person name="Serra V."/>
            <person name="Petroni G."/>
            <person name="Sassera D."/>
        </authorList>
    </citation>
    <scope>NUCLEOTIDE SEQUENCE [LARGE SCALE GENOMIC DNA]</scope>
    <source>
        <strain evidence="8">US_Bl 11III1</strain>
    </source>
</reference>
<keyword evidence="2 5" id="KW-0597">Phosphoprotein</keyword>
<dbReference type="Proteomes" id="UP001325140">
    <property type="component" value="Chromosome"/>
</dbReference>
<dbReference type="Pfam" id="PF00072">
    <property type="entry name" value="Response_reg"/>
    <property type="match status" value="1"/>
</dbReference>
<dbReference type="PANTHER" id="PTHR32071">
    <property type="entry name" value="TRANSCRIPTIONAL REGULATORY PROTEIN"/>
    <property type="match status" value="1"/>
</dbReference>
<feature type="domain" description="Sigma-54 factor interaction" evidence="6">
    <location>
        <begin position="144"/>
        <end position="355"/>
    </location>
</feature>
<dbReference type="RefSeq" id="WP_323721908.1">
    <property type="nucleotide sequence ID" value="NZ_CP110343.1"/>
</dbReference>
<dbReference type="InterPro" id="IPR001789">
    <property type="entry name" value="Sig_transdc_resp-reg_receiver"/>
</dbReference>
<organism evidence="8 9">
    <name type="scientific">Candidatus Fokinia crypta</name>
    <dbReference type="NCBI Taxonomy" id="1920990"/>
    <lineage>
        <taxon>Bacteria</taxon>
        <taxon>Pseudomonadati</taxon>
        <taxon>Pseudomonadota</taxon>
        <taxon>Alphaproteobacteria</taxon>
        <taxon>Rickettsiales</taxon>
        <taxon>Candidatus Midichloriaceae</taxon>
        <taxon>Candidatus Fokinia</taxon>
    </lineage>
</organism>
<feature type="domain" description="Response regulatory" evidence="7">
    <location>
        <begin position="7"/>
        <end position="123"/>
    </location>
</feature>
<evidence type="ECO:0000256" key="5">
    <source>
        <dbReference type="PROSITE-ProRule" id="PRU00169"/>
    </source>
</evidence>
<dbReference type="Gene3D" id="3.40.50.2300">
    <property type="match status" value="1"/>
</dbReference>